<reference evidence="3" key="3">
    <citation type="submission" date="2015-09" db="EMBL/GenBank/DDBJ databases">
        <authorList>
            <consortium name="Pathogen Informatics"/>
        </authorList>
    </citation>
    <scope>NUCLEOTIDE SEQUENCE [LARGE SCALE GENOMIC DNA]</scope>
    <source>
        <strain evidence="3">Lake Konstanz</strain>
    </source>
</reference>
<reference evidence="1" key="1">
    <citation type="submission" date="2008-08" db="EMBL/GenBank/DDBJ databases">
        <title>Insights into the genome sequence of a free-living kinetoplastid: Bodo saltans (Kinetoplastida: Euglenozoa).</title>
        <authorList>
            <person name="Jackson A.P."/>
            <person name="Quail M.A."/>
            <person name="Berriman M."/>
        </authorList>
    </citation>
    <scope>NUCLEOTIDE SEQUENCE</scope>
    <source>
        <strain evidence="1">Lake Konstanz</strain>
    </source>
</reference>
<dbReference type="AlphaFoldDB" id="B6DTE3"/>
<dbReference type="EMBL" id="FJ168552">
    <property type="protein sequence ID" value="ACI15989.1"/>
    <property type="molecule type" value="Genomic_DNA"/>
</dbReference>
<dbReference type="OrthoDB" id="238229at2759"/>
<proteinExistence type="predicted"/>
<dbReference type="OMA" id="ESFHNEP"/>
<reference evidence="2" key="2">
    <citation type="submission" date="2015-09" db="EMBL/GenBank/DDBJ databases">
        <authorList>
            <person name="Jackson K.R."/>
            <person name="Lunt B.L."/>
            <person name="Fisher J.N.B."/>
            <person name="Gardner A.V."/>
            <person name="Bailey M.E."/>
            <person name="Deus L.M."/>
            <person name="Earl A.S."/>
            <person name="Gibby P.D."/>
            <person name="Hartmann K.A."/>
            <person name="Liu J.E."/>
            <person name="Manci A.M."/>
            <person name="Nielsen D.A."/>
            <person name="Solomon M.B."/>
            <person name="Breakwell D.P."/>
            <person name="Burnett S.H."/>
            <person name="Grose J.H."/>
        </authorList>
    </citation>
    <scope>NUCLEOTIDE SEQUENCE [LARGE SCALE GENOMIC DNA]</scope>
    <source>
        <strain evidence="2">Lake Konstanz</strain>
    </source>
</reference>
<name>B6DTE3_BODSA</name>
<dbReference type="VEuPathDB" id="TriTrypDB:BSAL_15570"/>
<keyword evidence="3" id="KW-1185">Reference proteome</keyword>
<evidence type="ECO:0000313" key="3">
    <source>
        <dbReference type="Proteomes" id="UP000051952"/>
    </source>
</evidence>
<evidence type="ECO:0000313" key="1">
    <source>
        <dbReference type="EMBL" id="ACI15989.1"/>
    </source>
</evidence>
<dbReference type="Proteomes" id="UP000051952">
    <property type="component" value="Unassembled WGS sequence"/>
</dbReference>
<protein>
    <submittedName>
        <fullName evidence="1">Uncharacterized protein</fullName>
    </submittedName>
</protein>
<organism evidence="1">
    <name type="scientific">Bodo saltans</name>
    <name type="common">Flagellated protozoan</name>
    <dbReference type="NCBI Taxonomy" id="75058"/>
    <lineage>
        <taxon>Eukaryota</taxon>
        <taxon>Discoba</taxon>
        <taxon>Euglenozoa</taxon>
        <taxon>Kinetoplastea</taxon>
        <taxon>Metakinetoplastina</taxon>
        <taxon>Eubodonida</taxon>
        <taxon>Bodonidae</taxon>
        <taxon>Bodo</taxon>
    </lineage>
</organism>
<dbReference type="EMBL" id="CYKH01001645">
    <property type="protein sequence ID" value="CUG88470.1"/>
    <property type="molecule type" value="Genomic_DNA"/>
</dbReference>
<sequence length="96" mass="11320">MLRVTGSRLIGVRTEHFFSEEAMSHTRRVSWAPHTTAKKQGVFAKLSRSNLNDPLPASFRKEPYFQEQIEAHRLHHRPDIYIYKYNVSPTHMSLRK</sequence>
<gene>
    <name evidence="2" type="ORF">BSAL_15570</name>
</gene>
<evidence type="ECO:0000313" key="2">
    <source>
        <dbReference type="EMBL" id="CUG88470.1"/>
    </source>
</evidence>
<accession>B6DTE3</accession>